<feature type="compositionally biased region" description="Basic and acidic residues" evidence="1">
    <location>
        <begin position="107"/>
        <end position="124"/>
    </location>
</feature>
<feature type="compositionally biased region" description="Polar residues" evidence="1">
    <location>
        <begin position="536"/>
        <end position="546"/>
    </location>
</feature>
<dbReference type="EMBL" id="LUGH01000202">
    <property type="protein sequence ID" value="OBZ87717.1"/>
    <property type="molecule type" value="Genomic_DNA"/>
</dbReference>
<feature type="compositionally biased region" description="Polar residues" evidence="1">
    <location>
        <begin position="665"/>
        <end position="674"/>
    </location>
</feature>
<feature type="compositionally biased region" description="Polar residues" evidence="1">
    <location>
        <begin position="498"/>
        <end position="510"/>
    </location>
</feature>
<feature type="region of interest" description="Disordered" evidence="1">
    <location>
        <begin position="14"/>
        <end position="33"/>
    </location>
</feature>
<dbReference type="OrthoDB" id="2291042at2759"/>
<organism evidence="2 3">
    <name type="scientific">Choanephora cucurbitarum</name>
    <dbReference type="NCBI Taxonomy" id="101091"/>
    <lineage>
        <taxon>Eukaryota</taxon>
        <taxon>Fungi</taxon>
        <taxon>Fungi incertae sedis</taxon>
        <taxon>Mucoromycota</taxon>
        <taxon>Mucoromycotina</taxon>
        <taxon>Mucoromycetes</taxon>
        <taxon>Mucorales</taxon>
        <taxon>Mucorineae</taxon>
        <taxon>Choanephoraceae</taxon>
        <taxon>Choanephoroideae</taxon>
        <taxon>Choanephora</taxon>
    </lineage>
</organism>
<evidence type="ECO:0000313" key="2">
    <source>
        <dbReference type="EMBL" id="OBZ87717.1"/>
    </source>
</evidence>
<comment type="caution">
    <text evidence="2">The sequence shown here is derived from an EMBL/GenBank/DDBJ whole genome shotgun (WGS) entry which is preliminary data.</text>
</comment>
<gene>
    <name evidence="2" type="ORF">A0J61_04231</name>
</gene>
<feature type="region of interest" description="Disordered" evidence="1">
    <location>
        <begin position="107"/>
        <end position="130"/>
    </location>
</feature>
<feature type="region of interest" description="Disordered" evidence="1">
    <location>
        <begin position="168"/>
        <end position="229"/>
    </location>
</feature>
<keyword evidence="3" id="KW-1185">Reference proteome</keyword>
<dbReference type="InParanoid" id="A0A1C7NF53"/>
<reference evidence="2 3" key="1">
    <citation type="submission" date="2016-03" db="EMBL/GenBank/DDBJ databases">
        <title>Choanephora cucurbitarum.</title>
        <authorList>
            <person name="Min B."/>
            <person name="Park H."/>
            <person name="Park J.-H."/>
            <person name="Shin H.-D."/>
            <person name="Choi I.-G."/>
        </authorList>
    </citation>
    <scope>NUCLEOTIDE SEQUENCE [LARGE SCALE GENOMIC DNA]</scope>
    <source>
        <strain evidence="2 3">KUS-F28377</strain>
    </source>
</reference>
<feature type="compositionally biased region" description="Acidic residues" evidence="1">
    <location>
        <begin position="446"/>
        <end position="464"/>
    </location>
</feature>
<accession>A0A1C7NF53</accession>
<feature type="compositionally biased region" description="Low complexity" evidence="1">
    <location>
        <begin position="395"/>
        <end position="414"/>
    </location>
</feature>
<dbReference type="Proteomes" id="UP000093000">
    <property type="component" value="Unassembled WGS sequence"/>
</dbReference>
<feature type="region of interest" description="Disordered" evidence="1">
    <location>
        <begin position="382"/>
        <end position="583"/>
    </location>
</feature>
<sequence>MGLLKLGSIYKKKSKKDPVVEQPALPSIPPPKIEPLTLELNLDSTNAITTPLKPLEKNNTPAPVAGGLFDDIFSELDTSHPKLNKADPLHTDFSLALALSQQLQLDEDKKPAMKPLPKQEKKTTTVEPTNSLLGGDSIYSSYLRAMDTSNDSSFASSSMFDSLMKKHVMHDHKPSAPTPIPPTTQVVLDSDVSDSDEGSKNSEGEEESDEGGQQRMTKGVQPIMGRRAQDNRLLVQRKIDSWTKQVDPEAKIVETNAAMINRMKDRHRNQVKLAAMRQQFPEYNNNLMGHPHLVPQAYGVPLGQNNMVLPHPSMYMDPAHASMYYQSTEYPSTDMPQQYTNAPMTSGPTVPVRASFMPNPPPQSHMEPVKQPQFVMAKSMSTPTMPRHRKVKEMSNNSQSSVTPSSVSSSAQVNELPADSGTDIEEDKEATSSDVSLGMDDRPSPTEDDLAAQEADAESSDDEESRSVKARKQKSLRKLRQKTADVESLAIGEEGDTRTNYRQVRSSRSAPNLKKKKSSSKKSYKSSNTSSRRNSQDYATVTSTPPSEAVKTPPPMPTIPTLNEEDQHTGLRSNTAQQHAYRGAVKHMKSDPDLHKRNTQYPYQQQQHLNQEWERMQIHQREQQLKSQYQNKFVHTQQQQQQGPYMAMYPPMYYPNIPGRMVPYSSPNGPSDNNAGHYVNPDPRASYMNPNGQMAYQQPLYYHPAPR</sequence>
<feature type="region of interest" description="Disordered" evidence="1">
    <location>
        <begin position="664"/>
        <end position="692"/>
    </location>
</feature>
<dbReference type="STRING" id="101091.A0A1C7NF53"/>
<proteinExistence type="predicted"/>
<evidence type="ECO:0000256" key="1">
    <source>
        <dbReference type="SAM" id="MobiDB-lite"/>
    </source>
</evidence>
<evidence type="ECO:0000313" key="3">
    <source>
        <dbReference type="Proteomes" id="UP000093000"/>
    </source>
</evidence>
<dbReference type="AlphaFoldDB" id="A0A1C7NF53"/>
<protein>
    <submittedName>
        <fullName evidence="2">Uncharacterized protein</fullName>
    </submittedName>
</protein>
<feature type="compositionally biased region" description="Basic residues" evidence="1">
    <location>
        <begin position="513"/>
        <end position="524"/>
    </location>
</feature>
<name>A0A1C7NF53_9FUNG</name>
<feature type="compositionally biased region" description="Basic residues" evidence="1">
    <location>
        <begin position="468"/>
        <end position="481"/>
    </location>
</feature>